<evidence type="ECO:0000313" key="8">
    <source>
        <dbReference type="Proteomes" id="UP000224130"/>
    </source>
</evidence>
<feature type="active site" description="Proton donor/acceptor" evidence="5">
    <location>
        <position position="105"/>
    </location>
</feature>
<dbReference type="InterPro" id="IPR005952">
    <property type="entry name" value="Phosphogly_mut1"/>
</dbReference>
<dbReference type="Gene3D" id="3.40.50.1240">
    <property type="entry name" value="Phosphoglycerate mutase-like"/>
    <property type="match status" value="1"/>
</dbReference>
<feature type="binding site" evidence="6">
    <location>
        <position position="84"/>
    </location>
    <ligand>
        <name>substrate</name>
    </ligand>
</feature>
<evidence type="ECO:0000256" key="6">
    <source>
        <dbReference type="PIRSR" id="PIRSR613078-2"/>
    </source>
</evidence>
<protein>
    <recommendedName>
        <fullName evidence="2">phosphoglycerate mutase (2,3-diphosphoglycerate-dependent)</fullName>
        <ecNumber evidence="2">5.4.2.11</ecNumber>
    </recommendedName>
</protein>
<dbReference type="InterPro" id="IPR029033">
    <property type="entry name" value="His_PPase_superfam"/>
</dbReference>
<dbReference type="PANTHER" id="PTHR11931">
    <property type="entry name" value="PHOSPHOGLYCERATE MUTASE"/>
    <property type="match status" value="1"/>
</dbReference>
<dbReference type="InterPro" id="IPR013078">
    <property type="entry name" value="His_Pase_superF_clade-1"/>
</dbReference>
<dbReference type="CDD" id="cd07067">
    <property type="entry name" value="HP_PGM_like"/>
    <property type="match status" value="1"/>
</dbReference>
<evidence type="ECO:0000256" key="1">
    <source>
        <dbReference type="ARBA" id="ARBA00006717"/>
    </source>
</evidence>
<sequence length="232" mass="24319">MPQIALRMSQPTPCGTIRGMSVLDDGGPHLVLLRHGDTAWALAGRHTGRTDVPLTPDGEEQARAAGRRLAGLSPAVVLVSPLARARRTAELAGFGSATVDDDLAEWDYGPVEGRTSAEVAEATGHPYEIFRDGVRVLPPAPGGTPGETLADVRARAESVLGRVRPVLADGGTVLVVAHGHLLRVLATAWLAVDPTFGAHLELGCAAISVLGTSHDLPTVELWNLAEHRTAAR</sequence>
<reference evidence="7 8" key="1">
    <citation type="submission" date="2017-10" db="EMBL/GenBank/DDBJ databases">
        <title>Sequencing the genomes of 1000 actinobacteria strains.</title>
        <authorList>
            <person name="Klenk H.-P."/>
        </authorList>
    </citation>
    <scope>NUCLEOTIDE SEQUENCE [LARGE SCALE GENOMIC DNA]</scope>
    <source>
        <strain evidence="7 8">DSM 21863</strain>
    </source>
</reference>
<dbReference type="GO" id="GO:0004619">
    <property type="term" value="F:phosphoglycerate mutase activity"/>
    <property type="evidence" value="ECO:0007669"/>
    <property type="project" value="UniProtKB-EC"/>
</dbReference>
<evidence type="ECO:0000313" key="7">
    <source>
        <dbReference type="EMBL" id="PFG41671.1"/>
    </source>
</evidence>
<organism evidence="7 8">
    <name type="scientific">Isoptericola jiangsuensis</name>
    <dbReference type="NCBI Taxonomy" id="548579"/>
    <lineage>
        <taxon>Bacteria</taxon>
        <taxon>Bacillati</taxon>
        <taxon>Actinomycetota</taxon>
        <taxon>Actinomycetes</taxon>
        <taxon>Micrococcales</taxon>
        <taxon>Promicromonosporaceae</taxon>
        <taxon>Isoptericola</taxon>
    </lineage>
</organism>
<dbReference type="Proteomes" id="UP000224130">
    <property type="component" value="Unassembled WGS sequence"/>
</dbReference>
<dbReference type="EMBL" id="PDJJ01000001">
    <property type="protein sequence ID" value="PFG41671.1"/>
    <property type="molecule type" value="Genomic_DNA"/>
</dbReference>
<dbReference type="SMART" id="SM00855">
    <property type="entry name" value="PGAM"/>
    <property type="match status" value="1"/>
</dbReference>
<keyword evidence="4" id="KW-0413">Isomerase</keyword>
<dbReference type="AlphaFoldDB" id="A0A2A9ET13"/>
<feature type="binding site" evidence="6">
    <location>
        <begin position="47"/>
        <end position="48"/>
    </location>
    <ligand>
        <name>substrate</name>
    </ligand>
</feature>
<accession>A0A2A9ET13</accession>
<keyword evidence="8" id="KW-1185">Reference proteome</keyword>
<dbReference type="EC" id="5.4.2.11" evidence="2"/>
<feature type="active site" description="Tele-phosphohistidine intermediate" evidence="5">
    <location>
        <position position="35"/>
    </location>
</feature>
<feature type="binding site" evidence="6">
    <location>
        <begin position="105"/>
        <end position="108"/>
    </location>
    <ligand>
        <name>substrate</name>
    </ligand>
</feature>
<name>A0A2A9ET13_9MICO</name>
<evidence type="ECO:0000256" key="2">
    <source>
        <dbReference type="ARBA" id="ARBA00012028"/>
    </source>
</evidence>
<keyword evidence="3" id="KW-0324">Glycolysis</keyword>
<evidence type="ECO:0000256" key="5">
    <source>
        <dbReference type="PIRSR" id="PIRSR613078-1"/>
    </source>
</evidence>
<gene>
    <name evidence="7" type="ORF">ATJ88_0313</name>
</gene>
<evidence type="ECO:0000256" key="4">
    <source>
        <dbReference type="ARBA" id="ARBA00023235"/>
    </source>
</evidence>
<dbReference type="Pfam" id="PF00300">
    <property type="entry name" value="His_Phos_1"/>
    <property type="match status" value="1"/>
</dbReference>
<dbReference type="SUPFAM" id="SSF53254">
    <property type="entry name" value="Phosphoglycerate mutase-like"/>
    <property type="match status" value="1"/>
</dbReference>
<evidence type="ECO:0000256" key="3">
    <source>
        <dbReference type="ARBA" id="ARBA00023152"/>
    </source>
</evidence>
<comment type="caution">
    <text evidence="7">The sequence shown here is derived from an EMBL/GenBank/DDBJ whole genome shotgun (WGS) entry which is preliminary data.</text>
</comment>
<comment type="similarity">
    <text evidence="1">Belongs to the phosphoglycerate mutase family. BPG-dependent PGAM subfamily.</text>
</comment>
<proteinExistence type="inferred from homology"/>
<dbReference type="GO" id="GO:0006096">
    <property type="term" value="P:glycolytic process"/>
    <property type="evidence" value="ECO:0007669"/>
    <property type="project" value="UniProtKB-KW"/>
</dbReference>